<gene>
    <name evidence="5" type="primary">MAP2</name>
    <name evidence="5" type="ORF">HK097_009994</name>
</gene>
<feature type="compositionally biased region" description="Acidic residues" evidence="4">
    <location>
        <begin position="73"/>
        <end position="88"/>
    </location>
</feature>
<dbReference type="GO" id="GO:0006508">
    <property type="term" value="P:proteolysis"/>
    <property type="evidence" value="ECO:0007669"/>
    <property type="project" value="UniProtKB-KW"/>
</dbReference>
<keyword evidence="6" id="KW-1185">Reference proteome</keyword>
<dbReference type="InterPro" id="IPR050247">
    <property type="entry name" value="Met_Aminopeptidase_Type2"/>
</dbReference>
<reference evidence="5" key="1">
    <citation type="submission" date="2020-05" db="EMBL/GenBank/DDBJ databases">
        <title>Phylogenomic resolution of chytrid fungi.</title>
        <authorList>
            <person name="Stajich J.E."/>
            <person name="Amses K."/>
            <person name="Simmons R."/>
            <person name="Seto K."/>
            <person name="Myers J."/>
            <person name="Bonds A."/>
            <person name="Quandt C.A."/>
            <person name="Barry K."/>
            <person name="Liu P."/>
            <person name="Grigoriev I."/>
            <person name="Longcore J.E."/>
            <person name="James T.Y."/>
        </authorList>
    </citation>
    <scope>NUCLEOTIDE SEQUENCE</scope>
    <source>
        <strain evidence="5">JEL0318</strain>
    </source>
</reference>
<accession>A0AAD5SBD7</accession>
<name>A0AAD5SBD7_9FUNG</name>
<dbReference type="GO" id="GO:0005737">
    <property type="term" value="C:cytoplasm"/>
    <property type="evidence" value="ECO:0007669"/>
    <property type="project" value="TreeGrafter"/>
</dbReference>
<evidence type="ECO:0000313" key="5">
    <source>
        <dbReference type="EMBL" id="KAJ3048996.1"/>
    </source>
</evidence>
<keyword evidence="2" id="KW-0645">Protease</keyword>
<dbReference type="EMBL" id="JADGJD010000707">
    <property type="protein sequence ID" value="KAJ3048996.1"/>
    <property type="molecule type" value="Genomic_DNA"/>
</dbReference>
<evidence type="ECO:0000256" key="3">
    <source>
        <dbReference type="ARBA" id="ARBA00022801"/>
    </source>
</evidence>
<feature type="compositionally biased region" description="Low complexity" evidence="4">
    <location>
        <begin position="114"/>
        <end position="137"/>
    </location>
</feature>
<dbReference type="PANTHER" id="PTHR45777:SF2">
    <property type="entry name" value="METHIONINE AMINOPEPTIDASE 2"/>
    <property type="match status" value="1"/>
</dbReference>
<dbReference type="Gene3D" id="3.90.230.10">
    <property type="entry name" value="Creatinase/methionine aminopeptidase superfamily"/>
    <property type="match status" value="1"/>
</dbReference>
<dbReference type="GO" id="GO:0004177">
    <property type="term" value="F:aminopeptidase activity"/>
    <property type="evidence" value="ECO:0007669"/>
    <property type="project" value="UniProtKB-KW"/>
</dbReference>
<comment type="caution">
    <text evidence="5">The sequence shown here is derived from an EMBL/GenBank/DDBJ whole genome shotgun (WGS) entry which is preliminary data.</text>
</comment>
<evidence type="ECO:0000313" key="6">
    <source>
        <dbReference type="Proteomes" id="UP001212841"/>
    </source>
</evidence>
<evidence type="ECO:0000256" key="4">
    <source>
        <dbReference type="SAM" id="MobiDB-lite"/>
    </source>
</evidence>
<feature type="compositionally biased region" description="Basic and acidic residues" evidence="4">
    <location>
        <begin position="1"/>
        <end position="21"/>
    </location>
</feature>
<organism evidence="5 6">
    <name type="scientific">Rhizophlyctis rosea</name>
    <dbReference type="NCBI Taxonomy" id="64517"/>
    <lineage>
        <taxon>Eukaryota</taxon>
        <taxon>Fungi</taxon>
        <taxon>Fungi incertae sedis</taxon>
        <taxon>Chytridiomycota</taxon>
        <taxon>Chytridiomycota incertae sedis</taxon>
        <taxon>Chytridiomycetes</taxon>
        <taxon>Rhizophlyctidales</taxon>
        <taxon>Rhizophlyctidaceae</taxon>
        <taxon>Rhizophlyctis</taxon>
    </lineage>
</organism>
<dbReference type="AlphaFoldDB" id="A0AAD5SBD7"/>
<dbReference type="SUPFAM" id="SSF55920">
    <property type="entry name" value="Creatinase/aminopeptidase"/>
    <property type="match status" value="1"/>
</dbReference>
<sequence length="236" mass="25721">MAGVESKLKDLAIQDDSHVPEGEEDEAVDVTSTTPSTAAKKNKKKKKKTANATAETTEEPAPPPTNGNVEGLAEQEDAENDDEEEDGAAAEGEAGGDEAAKKKKKKKKSKKKSATASGAGAANGTPETKIPTTQTSPPTIPVSRFFPNNIYPEGELCDYKDDNTYRTTSEEHRYSERLLFDHYNDLRRAAEVHRQVRQYARTAIKPGMSMIEIAELIENGTRGLVEEKGLEADWQG</sequence>
<dbReference type="InterPro" id="IPR036005">
    <property type="entry name" value="Creatinase/aminopeptidase-like"/>
</dbReference>
<evidence type="ECO:0000256" key="1">
    <source>
        <dbReference type="ARBA" id="ARBA00022438"/>
    </source>
</evidence>
<protein>
    <submittedName>
        <fullName evidence="5">Methionine aminopeptidase 2</fullName>
    </submittedName>
</protein>
<feature type="compositionally biased region" description="Basic residues" evidence="4">
    <location>
        <begin position="101"/>
        <end position="113"/>
    </location>
</feature>
<evidence type="ECO:0000256" key="2">
    <source>
        <dbReference type="ARBA" id="ARBA00022670"/>
    </source>
</evidence>
<feature type="region of interest" description="Disordered" evidence="4">
    <location>
        <begin position="1"/>
        <end position="144"/>
    </location>
</feature>
<keyword evidence="3" id="KW-0378">Hydrolase</keyword>
<dbReference type="PANTHER" id="PTHR45777">
    <property type="entry name" value="METHIONINE AMINOPEPTIDASE 2"/>
    <property type="match status" value="1"/>
</dbReference>
<dbReference type="GO" id="GO:0008235">
    <property type="term" value="F:metalloexopeptidase activity"/>
    <property type="evidence" value="ECO:0007669"/>
    <property type="project" value="TreeGrafter"/>
</dbReference>
<keyword evidence="1 5" id="KW-0031">Aminopeptidase</keyword>
<proteinExistence type="predicted"/>
<dbReference type="Proteomes" id="UP001212841">
    <property type="component" value="Unassembled WGS sequence"/>
</dbReference>
<feature type="compositionally biased region" description="Basic residues" evidence="4">
    <location>
        <begin position="40"/>
        <end position="49"/>
    </location>
</feature>